<reference evidence="1" key="1">
    <citation type="submission" date="2020-04" db="EMBL/GenBank/DDBJ databases">
        <authorList>
            <person name="Chiriac C."/>
            <person name="Salcher M."/>
            <person name="Ghai R."/>
            <person name="Kavagutti S V."/>
        </authorList>
    </citation>
    <scope>NUCLEOTIDE SEQUENCE</scope>
</reference>
<gene>
    <name evidence="1" type="ORF">UFOVP77_10</name>
</gene>
<name>A0A6J5KZA0_9CAUD</name>
<sequence length="58" mass="6389">MYKLLKGGIENKEYGVVKDNGDGSFTSFLFDPANTDYQQYLAWLEAGNTPLPADEQGA</sequence>
<proteinExistence type="predicted"/>
<evidence type="ECO:0000313" key="1">
    <source>
        <dbReference type="EMBL" id="CAB4126652.1"/>
    </source>
</evidence>
<dbReference type="EMBL" id="LR796206">
    <property type="protein sequence ID" value="CAB4126652.1"/>
    <property type="molecule type" value="Genomic_DNA"/>
</dbReference>
<organism evidence="1">
    <name type="scientific">uncultured Caudovirales phage</name>
    <dbReference type="NCBI Taxonomy" id="2100421"/>
    <lineage>
        <taxon>Viruses</taxon>
        <taxon>Duplodnaviria</taxon>
        <taxon>Heunggongvirae</taxon>
        <taxon>Uroviricota</taxon>
        <taxon>Caudoviricetes</taxon>
        <taxon>Peduoviridae</taxon>
        <taxon>Maltschvirus</taxon>
        <taxon>Maltschvirus maltsch</taxon>
    </lineage>
</organism>
<accession>A0A6J5KZA0</accession>
<protein>
    <submittedName>
        <fullName evidence="1">Uncharacterized protein</fullName>
    </submittedName>
</protein>